<dbReference type="EMBL" id="LR862132">
    <property type="protein sequence ID" value="CAD1837563.1"/>
    <property type="molecule type" value="Genomic_DNA"/>
</dbReference>
<dbReference type="Pfam" id="PF22936">
    <property type="entry name" value="Pol_BBD"/>
    <property type="match status" value="1"/>
</dbReference>
<protein>
    <recommendedName>
        <fullName evidence="1">Retrovirus-related Pol polyprotein from transposon TNT 1-94-like beta-barrel domain-containing protein</fullName>
    </recommendedName>
</protein>
<accession>A0A6V7Q3F8</accession>
<feature type="domain" description="Retrovirus-related Pol polyprotein from transposon TNT 1-94-like beta-barrel" evidence="1">
    <location>
        <begin position="108"/>
        <end position="181"/>
    </location>
</feature>
<evidence type="ECO:0000259" key="1">
    <source>
        <dbReference type="Pfam" id="PF22936"/>
    </source>
</evidence>
<evidence type="ECO:0000313" key="2">
    <source>
        <dbReference type="EMBL" id="CAD1837563.1"/>
    </source>
</evidence>
<sequence length="183" mass="20679">MHETKQGDGTVAQYIAELSSLWQELDYCHDFQAKCPDDAAMFQKQIESFYDFLAGLQVEFDPIRVQVRGRDLFPLLKEAYAYVQQEESRGNAMIYQLTFEKSAFSQYWIIDSGASDHMTGASNHFPSYFPSSDKDKVHIAYGFMSTISGKGSIVCNSSLALTYVLHVPSFPTNLLSNRAITRT</sequence>
<dbReference type="PANTHER" id="PTHR34222">
    <property type="entry name" value="GAG_PRE-INTEGRS DOMAIN-CONTAINING PROTEIN"/>
    <property type="match status" value="1"/>
</dbReference>
<reference evidence="2" key="1">
    <citation type="submission" date="2020-07" db="EMBL/GenBank/DDBJ databases">
        <authorList>
            <person name="Lin J."/>
        </authorList>
    </citation>
    <scope>NUCLEOTIDE SEQUENCE</scope>
</reference>
<dbReference type="InterPro" id="IPR054722">
    <property type="entry name" value="PolX-like_BBD"/>
</dbReference>
<name>A0A6V7Q3F8_ANACO</name>
<organism evidence="2">
    <name type="scientific">Ananas comosus var. bracteatus</name>
    <name type="common">red pineapple</name>
    <dbReference type="NCBI Taxonomy" id="296719"/>
    <lineage>
        <taxon>Eukaryota</taxon>
        <taxon>Viridiplantae</taxon>
        <taxon>Streptophyta</taxon>
        <taxon>Embryophyta</taxon>
        <taxon>Tracheophyta</taxon>
        <taxon>Spermatophyta</taxon>
        <taxon>Magnoliopsida</taxon>
        <taxon>Liliopsida</taxon>
        <taxon>Poales</taxon>
        <taxon>Bromeliaceae</taxon>
        <taxon>Bromelioideae</taxon>
        <taxon>Ananas</taxon>
    </lineage>
</organism>
<gene>
    <name evidence="2" type="ORF">CB5_LOCUS20774</name>
</gene>
<proteinExistence type="predicted"/>
<dbReference type="AlphaFoldDB" id="A0A6V7Q3F8"/>
<dbReference type="PANTHER" id="PTHR34222:SF98">
    <property type="match status" value="1"/>
</dbReference>